<reference evidence="8" key="1">
    <citation type="submission" date="2021-01" db="EMBL/GenBank/DDBJ databases">
        <authorList>
            <person name="Corre E."/>
            <person name="Pelletier E."/>
            <person name="Niang G."/>
            <person name="Scheremetjew M."/>
            <person name="Finn R."/>
            <person name="Kale V."/>
            <person name="Holt S."/>
            <person name="Cochrane G."/>
            <person name="Meng A."/>
            <person name="Brown T."/>
            <person name="Cohen L."/>
        </authorList>
    </citation>
    <scope>NUCLEOTIDE SEQUENCE</scope>
    <source>
        <strain evidence="8">WS</strain>
    </source>
</reference>
<dbReference type="PROSITE" id="PS50262">
    <property type="entry name" value="G_PROTEIN_RECEP_F1_2"/>
    <property type="match status" value="1"/>
</dbReference>
<dbReference type="SUPFAM" id="SSF81321">
    <property type="entry name" value="Family A G protein-coupled receptor-like"/>
    <property type="match status" value="1"/>
</dbReference>
<dbReference type="EMBL" id="HBGD01006537">
    <property type="protein sequence ID" value="CAD9082182.1"/>
    <property type="molecule type" value="Transcribed_RNA"/>
</dbReference>
<evidence type="ECO:0000256" key="2">
    <source>
        <dbReference type="ARBA" id="ARBA00022692"/>
    </source>
</evidence>
<feature type="domain" description="G-protein coupled receptors family 1 profile" evidence="7">
    <location>
        <begin position="24"/>
        <end position="285"/>
    </location>
</feature>
<name>A0A7S1KQX0_9EUKA</name>
<dbReference type="GO" id="GO:0007189">
    <property type="term" value="P:adenylate cyclase-activating G protein-coupled receptor signaling pathway"/>
    <property type="evidence" value="ECO:0007669"/>
    <property type="project" value="TreeGrafter"/>
</dbReference>
<dbReference type="InterPro" id="IPR017452">
    <property type="entry name" value="GPCR_Rhodpsn_7TM"/>
</dbReference>
<dbReference type="GO" id="GO:0007166">
    <property type="term" value="P:cell surface receptor signaling pathway"/>
    <property type="evidence" value="ECO:0007669"/>
    <property type="project" value="InterPro"/>
</dbReference>
<comment type="subcellular location">
    <subcellularLocation>
        <location evidence="1">Membrane</location>
        <topology evidence="1">Multi-pass membrane protein</topology>
    </subcellularLocation>
</comment>
<dbReference type="PANTHER" id="PTHR23112">
    <property type="entry name" value="G PROTEIN-COUPLED RECEPTOR 157-RELATED"/>
    <property type="match status" value="1"/>
</dbReference>
<feature type="transmembrane region" description="Helical" evidence="5">
    <location>
        <begin position="135"/>
        <end position="161"/>
    </location>
</feature>
<sequence length="372" mass="42215">MLERGVELTIAIEIFIFATSAVFGSIFMILSFCFCSSKKQRKSRFPRLVLYLGIGDLLLSIAILFSQSNYLIFPDGNYNADHVFSVAICKAQAFAVLFTQLSKLFWLLSFSLTIFLQVTLIMFSRKLSNLFQKYFVLLEVGMHLVNWGIPLIVSTCLLFTGHLGKAFIGCWLLGSSNLQFFIYYGPLVGIFFVTLVLYLVVIVLVCISQRRTKTMNARKDKSLTRFIKKNRVAMQLSTYSLVFLLLWAPAMAGSLYNYITNQPQLWMLFPQFIWTWGGFIDGIVFSLKKSPKFRFLLTVCCFGSKNSDREAEIVKGEDLKEALLINSTENPGSADYTFEEEMDEGSRIPVLIDEVDISLENDEASVGMESDD</sequence>
<feature type="transmembrane region" description="Helical" evidence="5">
    <location>
        <begin position="265"/>
        <end position="287"/>
    </location>
</feature>
<evidence type="ECO:0000259" key="7">
    <source>
        <dbReference type="PROSITE" id="PS50262"/>
    </source>
</evidence>
<protein>
    <recommendedName>
        <fullName evidence="9">G-protein coupled receptors family 1 profile domain-containing protein</fullName>
    </recommendedName>
</protein>
<organism evidence="8">
    <name type="scientific">Percolomonas cosmopolitus</name>
    <dbReference type="NCBI Taxonomy" id="63605"/>
    <lineage>
        <taxon>Eukaryota</taxon>
        <taxon>Discoba</taxon>
        <taxon>Heterolobosea</taxon>
        <taxon>Tetramitia</taxon>
        <taxon>Eutetramitia</taxon>
        <taxon>Percolomonadidae</taxon>
        <taxon>Percolomonas</taxon>
    </lineage>
</organism>
<evidence type="ECO:0000256" key="3">
    <source>
        <dbReference type="ARBA" id="ARBA00022989"/>
    </source>
</evidence>
<feature type="domain" description="G-protein coupled receptors family 2 profile 2" evidence="6">
    <location>
        <begin position="10"/>
        <end position="289"/>
    </location>
</feature>
<feature type="transmembrane region" description="Helical" evidence="5">
    <location>
        <begin position="12"/>
        <end position="36"/>
    </location>
</feature>
<feature type="transmembrane region" description="Helical" evidence="5">
    <location>
        <begin position="236"/>
        <end position="259"/>
    </location>
</feature>
<feature type="transmembrane region" description="Helical" evidence="5">
    <location>
        <begin position="48"/>
        <end position="66"/>
    </location>
</feature>
<evidence type="ECO:0000256" key="5">
    <source>
        <dbReference type="SAM" id="Phobius"/>
    </source>
</evidence>
<dbReference type="PROSITE" id="PS50261">
    <property type="entry name" value="G_PROTEIN_RECEP_F2_4"/>
    <property type="match status" value="1"/>
</dbReference>
<feature type="transmembrane region" description="Helical" evidence="5">
    <location>
        <begin position="104"/>
        <end position="123"/>
    </location>
</feature>
<evidence type="ECO:0000256" key="1">
    <source>
        <dbReference type="ARBA" id="ARBA00004141"/>
    </source>
</evidence>
<evidence type="ECO:0000313" key="8">
    <source>
        <dbReference type="EMBL" id="CAD9082182.1"/>
    </source>
</evidence>
<gene>
    <name evidence="8" type="ORF">PCOS0759_LOCUS5422</name>
</gene>
<dbReference type="Gene3D" id="1.20.1070.10">
    <property type="entry name" value="Rhodopsin 7-helix transmembrane proteins"/>
    <property type="match status" value="1"/>
</dbReference>
<evidence type="ECO:0008006" key="9">
    <source>
        <dbReference type="Google" id="ProtNLM"/>
    </source>
</evidence>
<dbReference type="AlphaFoldDB" id="A0A7S1KQX0"/>
<feature type="transmembrane region" description="Helical" evidence="5">
    <location>
        <begin position="181"/>
        <end position="207"/>
    </location>
</feature>
<evidence type="ECO:0000259" key="6">
    <source>
        <dbReference type="PROSITE" id="PS50261"/>
    </source>
</evidence>
<dbReference type="InterPro" id="IPR017981">
    <property type="entry name" value="GPCR_2-like_7TM"/>
</dbReference>
<keyword evidence="2 5" id="KW-0812">Transmembrane</keyword>
<proteinExistence type="predicted"/>
<dbReference type="PANTHER" id="PTHR23112:SF0">
    <property type="entry name" value="TRANSMEMBRANE PROTEIN 116"/>
    <property type="match status" value="1"/>
</dbReference>
<dbReference type="GO" id="GO:0005886">
    <property type="term" value="C:plasma membrane"/>
    <property type="evidence" value="ECO:0007669"/>
    <property type="project" value="TreeGrafter"/>
</dbReference>
<accession>A0A7S1KQX0</accession>
<evidence type="ECO:0000256" key="4">
    <source>
        <dbReference type="ARBA" id="ARBA00023136"/>
    </source>
</evidence>
<keyword evidence="3 5" id="KW-1133">Transmembrane helix</keyword>
<keyword evidence="4 5" id="KW-0472">Membrane</keyword>
<dbReference type="GO" id="GO:0004930">
    <property type="term" value="F:G protein-coupled receptor activity"/>
    <property type="evidence" value="ECO:0007669"/>
    <property type="project" value="TreeGrafter"/>
</dbReference>